<comment type="caution">
    <text evidence="2">The sequence shown here is derived from an EMBL/GenBank/DDBJ whole genome shotgun (WGS) entry which is preliminary data.</text>
</comment>
<gene>
    <name evidence="2" type="ORF">RJJ37_24755</name>
</gene>
<dbReference type="Proteomes" id="UP001269402">
    <property type="component" value="Unassembled WGS sequence"/>
</dbReference>
<evidence type="ECO:0000259" key="1">
    <source>
        <dbReference type="Pfam" id="PF21834"/>
    </source>
</evidence>
<keyword evidence="3" id="KW-1185">Reference proteome</keyword>
<dbReference type="Pfam" id="PF21834">
    <property type="entry name" value="DUF6894"/>
    <property type="match status" value="1"/>
</dbReference>
<proteinExistence type="predicted"/>
<dbReference type="InterPro" id="IPR054189">
    <property type="entry name" value="DUF6894"/>
</dbReference>
<dbReference type="AlphaFoldDB" id="A0AAW8P706"/>
<name>A0AAW8P706_9HYPH</name>
<feature type="domain" description="DUF6894" evidence="1">
    <location>
        <begin position="6"/>
        <end position="74"/>
    </location>
</feature>
<protein>
    <recommendedName>
        <fullName evidence="1">DUF6894 domain-containing protein</fullName>
    </recommendedName>
</protein>
<dbReference type="RefSeq" id="WP_097629598.1">
    <property type="nucleotide sequence ID" value="NZ_JAVLSH010000012.1"/>
</dbReference>
<dbReference type="EMBL" id="JAVLSH010000012">
    <property type="protein sequence ID" value="MDR9762802.1"/>
    <property type="molecule type" value="Genomic_DNA"/>
</dbReference>
<organism evidence="2 3">
    <name type="scientific">Rhizobium redzepovicii</name>
    <dbReference type="NCBI Taxonomy" id="2867518"/>
    <lineage>
        <taxon>Bacteria</taxon>
        <taxon>Pseudomonadati</taxon>
        <taxon>Pseudomonadota</taxon>
        <taxon>Alphaproteobacteria</taxon>
        <taxon>Hyphomicrobiales</taxon>
        <taxon>Rhizobiaceae</taxon>
        <taxon>Rhizobium/Agrobacterium group</taxon>
        <taxon>Rhizobium</taxon>
    </lineage>
</organism>
<evidence type="ECO:0000313" key="2">
    <source>
        <dbReference type="EMBL" id="MDR9762802.1"/>
    </source>
</evidence>
<sequence>MSTFTRYFFNVITASGAVNDVEGAEFASLEEARAEAVLDARELMSTAILAGRDVSGRSIEICNEAGETLLVLPFREAISTTE</sequence>
<accession>A0AAW8P706</accession>
<reference evidence="3" key="1">
    <citation type="submission" date="2023-07" db="EMBL/GenBank/DDBJ databases">
        <title>Genomic characterization of faba bean (Vicia faba) microsymbionts in Mexican soils.</title>
        <authorList>
            <person name="Rivera Orduna F.N."/>
            <person name="Guevara-Luna J."/>
            <person name="Yan J."/>
            <person name="Arroyo-Herrera I."/>
            <person name="Li Y."/>
            <person name="Vasquez-Murrieta M.S."/>
            <person name="Wang E.T."/>
        </authorList>
    </citation>
    <scope>NUCLEOTIDE SEQUENCE [LARGE SCALE GENOMIC DNA]</scope>
    <source>
        <strain evidence="3">CH6</strain>
    </source>
</reference>
<evidence type="ECO:0000313" key="3">
    <source>
        <dbReference type="Proteomes" id="UP001269402"/>
    </source>
</evidence>